<evidence type="ECO:0000313" key="2">
    <source>
        <dbReference type="Proteomes" id="UP000004931"/>
    </source>
</evidence>
<dbReference type="SUPFAM" id="SSF48452">
    <property type="entry name" value="TPR-like"/>
    <property type="match status" value="1"/>
</dbReference>
<dbReference type="AlphaFoldDB" id="A0YE90"/>
<proteinExistence type="predicted"/>
<reference evidence="1 2" key="1">
    <citation type="journal article" date="2010" name="J. Bacteriol.">
        <title>Genome sequence of the oligotrophic marine Gammaproteobacterium HTCC2143, isolated from the Oregon Coast.</title>
        <authorList>
            <person name="Oh H.M."/>
            <person name="Kang I."/>
            <person name="Ferriera S."/>
            <person name="Giovannoni S.J."/>
            <person name="Cho J.C."/>
        </authorList>
    </citation>
    <scope>NUCLEOTIDE SEQUENCE [LARGE SCALE GENOMIC DNA]</scope>
    <source>
        <strain evidence="1 2">HTCC2143</strain>
    </source>
</reference>
<gene>
    <name evidence="1" type="ORF">GP2143_02344</name>
</gene>
<organism evidence="1 2">
    <name type="scientific">marine gamma proteobacterium HTCC2143</name>
    <dbReference type="NCBI Taxonomy" id="247633"/>
    <lineage>
        <taxon>Bacteria</taxon>
        <taxon>Pseudomonadati</taxon>
        <taxon>Pseudomonadota</taxon>
        <taxon>Gammaproteobacteria</taxon>
        <taxon>Cellvibrionales</taxon>
        <taxon>Spongiibacteraceae</taxon>
        <taxon>BD1-7 clade</taxon>
    </lineage>
</organism>
<dbReference type="EMBL" id="AAVT01000006">
    <property type="protein sequence ID" value="EAW30726.1"/>
    <property type="molecule type" value="Genomic_DNA"/>
</dbReference>
<comment type="caution">
    <text evidence="1">The sequence shown here is derived from an EMBL/GenBank/DDBJ whole genome shotgun (WGS) entry which is preliminary data.</text>
</comment>
<evidence type="ECO:0000313" key="1">
    <source>
        <dbReference type="EMBL" id="EAW30726.1"/>
    </source>
</evidence>
<dbReference type="STRING" id="247633.GP2143_02344"/>
<sequence length="81" mass="9250">MTAFAAEKNERWLLEKAEAAVQANVMRKAVRYYEQRLAMYSFSKSTEAVKLILAQGYYFSNKQQKAIHLLNDVIASNADSD</sequence>
<name>A0YE90_9GAMM</name>
<dbReference type="InterPro" id="IPR011990">
    <property type="entry name" value="TPR-like_helical_dom_sf"/>
</dbReference>
<accession>A0YE90</accession>
<dbReference type="Gene3D" id="1.25.40.10">
    <property type="entry name" value="Tetratricopeptide repeat domain"/>
    <property type="match status" value="1"/>
</dbReference>
<protein>
    <submittedName>
        <fullName evidence="1">Uncharacterized protein</fullName>
    </submittedName>
</protein>
<keyword evidence="2" id="KW-1185">Reference proteome</keyword>
<dbReference type="Proteomes" id="UP000004931">
    <property type="component" value="Unassembled WGS sequence"/>
</dbReference>